<feature type="non-terminal residue" evidence="1">
    <location>
        <position position="1"/>
    </location>
</feature>
<accession>A0A9P7YUB5</accession>
<dbReference type="Proteomes" id="UP000887226">
    <property type="component" value="Unassembled WGS sequence"/>
</dbReference>
<dbReference type="OrthoDB" id="3477009at2759"/>
<dbReference type="EMBL" id="MU254741">
    <property type="protein sequence ID" value="KAG9239901.1"/>
    <property type="molecule type" value="Genomic_DNA"/>
</dbReference>
<evidence type="ECO:0000313" key="1">
    <source>
        <dbReference type="EMBL" id="KAG9239901.1"/>
    </source>
</evidence>
<evidence type="ECO:0000313" key="2">
    <source>
        <dbReference type="Proteomes" id="UP000887226"/>
    </source>
</evidence>
<sequence>DSAIELPKLSISDEEILKKYGSQSTYKFADIGVHGSHAFLQKGSDPVTRSMVSMCT</sequence>
<name>A0A9P7YUB5_9HELO</name>
<proteinExistence type="predicted"/>
<dbReference type="AlphaFoldDB" id="A0A9P7YUB5"/>
<organism evidence="1 2">
    <name type="scientific">Calycina marina</name>
    <dbReference type="NCBI Taxonomy" id="1763456"/>
    <lineage>
        <taxon>Eukaryota</taxon>
        <taxon>Fungi</taxon>
        <taxon>Dikarya</taxon>
        <taxon>Ascomycota</taxon>
        <taxon>Pezizomycotina</taxon>
        <taxon>Leotiomycetes</taxon>
        <taxon>Helotiales</taxon>
        <taxon>Pezizellaceae</taxon>
        <taxon>Calycina</taxon>
    </lineage>
</organism>
<protein>
    <submittedName>
        <fullName evidence="1">Uncharacterized protein</fullName>
    </submittedName>
</protein>
<gene>
    <name evidence="1" type="ORF">BJ878DRAFT_431397</name>
</gene>
<reference evidence="1" key="1">
    <citation type="journal article" date="2021" name="IMA Fungus">
        <title>Genomic characterization of three marine fungi, including Emericellopsis atlantica sp. nov. with signatures of a generalist lifestyle and marine biomass degradation.</title>
        <authorList>
            <person name="Hagestad O.C."/>
            <person name="Hou L."/>
            <person name="Andersen J.H."/>
            <person name="Hansen E.H."/>
            <person name="Altermark B."/>
            <person name="Li C."/>
            <person name="Kuhnert E."/>
            <person name="Cox R.J."/>
            <person name="Crous P.W."/>
            <person name="Spatafora J.W."/>
            <person name="Lail K."/>
            <person name="Amirebrahimi M."/>
            <person name="Lipzen A."/>
            <person name="Pangilinan J."/>
            <person name="Andreopoulos W."/>
            <person name="Hayes R.D."/>
            <person name="Ng V."/>
            <person name="Grigoriev I.V."/>
            <person name="Jackson S.A."/>
            <person name="Sutton T.D.S."/>
            <person name="Dobson A.D.W."/>
            <person name="Rama T."/>
        </authorList>
    </citation>
    <scope>NUCLEOTIDE SEQUENCE</scope>
    <source>
        <strain evidence="1">TRa3180A</strain>
    </source>
</reference>
<keyword evidence="2" id="KW-1185">Reference proteome</keyword>
<comment type="caution">
    <text evidence="1">The sequence shown here is derived from an EMBL/GenBank/DDBJ whole genome shotgun (WGS) entry which is preliminary data.</text>
</comment>